<accession>A0A1H5ICY6</accession>
<feature type="region of interest" description="Disordered" evidence="1">
    <location>
        <begin position="1"/>
        <end position="31"/>
    </location>
</feature>
<evidence type="ECO:0000256" key="1">
    <source>
        <dbReference type="SAM" id="MobiDB-lite"/>
    </source>
</evidence>
<dbReference type="EMBL" id="FNTL01000004">
    <property type="protein sequence ID" value="SEE38037.1"/>
    <property type="molecule type" value="Genomic_DNA"/>
</dbReference>
<gene>
    <name evidence="2" type="ORF">SAMN04490220_7596</name>
</gene>
<sequence>MKQELRDVSLEGNLGRSRPRGRQEQQRGPARGINVIRYVPDQSVLKLEIGDRIRLGADDFERLSAAFFAEMKLRFLT</sequence>
<dbReference type="Proteomes" id="UP000183407">
    <property type="component" value="Unassembled WGS sequence"/>
</dbReference>
<organism evidence="2 3">
    <name type="scientific">Rhodococcus jostii</name>
    <dbReference type="NCBI Taxonomy" id="132919"/>
    <lineage>
        <taxon>Bacteria</taxon>
        <taxon>Bacillati</taxon>
        <taxon>Actinomycetota</taxon>
        <taxon>Actinomycetes</taxon>
        <taxon>Mycobacteriales</taxon>
        <taxon>Nocardiaceae</taxon>
        <taxon>Rhodococcus</taxon>
    </lineage>
</organism>
<evidence type="ECO:0000313" key="2">
    <source>
        <dbReference type="EMBL" id="SEE38037.1"/>
    </source>
</evidence>
<evidence type="ECO:0000313" key="3">
    <source>
        <dbReference type="Proteomes" id="UP000183407"/>
    </source>
</evidence>
<reference evidence="3" key="1">
    <citation type="submission" date="2016-10" db="EMBL/GenBank/DDBJ databases">
        <authorList>
            <person name="Varghese N."/>
        </authorList>
    </citation>
    <scope>NUCLEOTIDE SEQUENCE [LARGE SCALE GENOMIC DNA]</scope>
    <source>
        <strain evidence="3">DSM 44719</strain>
    </source>
</reference>
<name>A0A1H5ICY6_RHOJO</name>
<protein>
    <submittedName>
        <fullName evidence="2">Uncharacterized protein</fullName>
    </submittedName>
</protein>
<proteinExistence type="predicted"/>
<dbReference type="AlphaFoldDB" id="A0A1H5ICY6"/>
<dbReference type="RefSeq" id="WP_205415422.1">
    <property type="nucleotide sequence ID" value="NZ_FNTL01000004.1"/>
</dbReference>